<dbReference type="GeneID" id="95765267"/>
<dbReference type="EMBL" id="JAVDPY010000010">
    <property type="protein sequence ID" value="MDR6336152.1"/>
    <property type="molecule type" value="Genomic_DNA"/>
</dbReference>
<evidence type="ECO:0000259" key="3">
    <source>
        <dbReference type="Pfam" id="PF03976"/>
    </source>
</evidence>
<keyword evidence="7" id="KW-1185">Reference proteome</keyword>
<dbReference type="InterPro" id="IPR022488">
    <property type="entry name" value="PPK2-related"/>
</dbReference>
<feature type="domain" description="Polyphosphate kinase-2-related" evidence="3">
    <location>
        <begin position="271"/>
        <end position="492"/>
    </location>
</feature>
<dbReference type="Proteomes" id="UP001245370">
    <property type="component" value="Unassembled WGS sequence"/>
</dbReference>
<evidence type="ECO:0000313" key="5">
    <source>
        <dbReference type="EMBL" id="MDR6336152.1"/>
    </source>
</evidence>
<dbReference type="GO" id="GO:0006754">
    <property type="term" value="P:ATP biosynthetic process"/>
    <property type="evidence" value="ECO:0007669"/>
    <property type="project" value="UniProtKB-KW"/>
</dbReference>
<evidence type="ECO:0000313" key="7">
    <source>
        <dbReference type="Proteomes" id="UP001245370"/>
    </source>
</evidence>
<dbReference type="GO" id="GO:0006797">
    <property type="term" value="P:polyphosphate metabolic process"/>
    <property type="evidence" value="ECO:0007669"/>
    <property type="project" value="InterPro"/>
</dbReference>
<dbReference type="SUPFAM" id="SSF52540">
    <property type="entry name" value="P-loop containing nucleoside triphosphate hydrolases"/>
    <property type="match status" value="2"/>
</dbReference>
<comment type="caution">
    <text evidence="4">The sequence shown here is derived from an EMBL/GenBank/DDBJ whole genome shotgun (WGS) entry which is preliminary data.</text>
</comment>
<protein>
    <submittedName>
        <fullName evidence="4">Polyphosphate:AMP phosphotransferase</fullName>
    </submittedName>
</protein>
<keyword evidence="1" id="KW-0066">ATP synthesis</keyword>
<evidence type="ECO:0000256" key="2">
    <source>
        <dbReference type="ARBA" id="ARBA00024500"/>
    </source>
</evidence>
<dbReference type="Proteomes" id="UP001144397">
    <property type="component" value="Unassembled WGS sequence"/>
</dbReference>
<dbReference type="RefSeq" id="WP_281809544.1">
    <property type="nucleotide sequence ID" value="NZ_BSDO01000009.1"/>
</dbReference>
<reference evidence="4" key="1">
    <citation type="submission" date="2022-12" db="EMBL/GenBank/DDBJ databases">
        <title>Reference genome sequencing for broad-spectrum identification of bacterial and archaeal isolates by mass spectrometry.</title>
        <authorList>
            <person name="Sekiguchi Y."/>
            <person name="Tourlousse D.M."/>
        </authorList>
    </citation>
    <scope>NUCLEOTIDE SEQUENCE</scope>
    <source>
        <strain evidence="4">301</strain>
    </source>
</reference>
<dbReference type="Gene3D" id="3.40.50.300">
    <property type="entry name" value="P-loop containing nucleotide triphosphate hydrolases"/>
    <property type="match status" value="2"/>
</dbReference>
<dbReference type="PANTHER" id="PTHR34383:SF3">
    <property type="entry name" value="POLYPHOSPHATE:AMP PHOSPHOTRANSFERASE"/>
    <property type="match status" value="1"/>
</dbReference>
<dbReference type="EMBL" id="BSDO01000009">
    <property type="protein sequence ID" value="GLI24821.1"/>
    <property type="molecule type" value="Genomic_DNA"/>
</dbReference>
<gene>
    <name evidence="4" type="primary">ppk-2</name>
    <name evidence="5" type="ORF">GGQ86_004650</name>
    <name evidence="4" type="ORF">XFLAVUS301_44950</name>
</gene>
<dbReference type="PANTHER" id="PTHR34383">
    <property type="entry name" value="POLYPHOSPHATE:AMP PHOSPHOTRANSFERASE-RELATED"/>
    <property type="match status" value="1"/>
</dbReference>
<dbReference type="GO" id="GO:0043751">
    <property type="term" value="F:polyphosphate:AMP phosphotransferase activity"/>
    <property type="evidence" value="ECO:0007669"/>
    <property type="project" value="InterPro"/>
</dbReference>
<name>A0A9W6CLM8_XANFL</name>
<evidence type="ECO:0000256" key="1">
    <source>
        <dbReference type="ARBA" id="ARBA00023310"/>
    </source>
</evidence>
<organism evidence="4 6">
    <name type="scientific">Xanthobacter flavus</name>
    <dbReference type="NCBI Taxonomy" id="281"/>
    <lineage>
        <taxon>Bacteria</taxon>
        <taxon>Pseudomonadati</taxon>
        <taxon>Pseudomonadota</taxon>
        <taxon>Alphaproteobacteria</taxon>
        <taxon>Hyphomicrobiales</taxon>
        <taxon>Xanthobacteraceae</taxon>
        <taxon>Xanthobacter</taxon>
    </lineage>
</organism>
<reference evidence="5 7" key="2">
    <citation type="submission" date="2023-07" db="EMBL/GenBank/DDBJ databases">
        <title>Genomic Encyclopedia of Type Strains, Phase IV (KMG-IV): sequencing the most valuable type-strain genomes for metagenomic binning, comparative biology and taxonomic classification.</title>
        <authorList>
            <person name="Goeker M."/>
        </authorList>
    </citation>
    <scope>NUCLEOTIDE SEQUENCE [LARGE SCALE GENOMIC DNA]</scope>
    <source>
        <strain evidence="5 7">DSM 338</strain>
    </source>
</reference>
<accession>A0A9W6CLM8</accession>
<evidence type="ECO:0000313" key="6">
    <source>
        <dbReference type="Proteomes" id="UP001144397"/>
    </source>
</evidence>
<dbReference type="InterPro" id="IPR027417">
    <property type="entry name" value="P-loop_NTPase"/>
</dbReference>
<evidence type="ECO:0000313" key="4">
    <source>
        <dbReference type="EMBL" id="GLI24821.1"/>
    </source>
</evidence>
<sequence>MFESATFAHHLDKAAFKAMEPSLREDLLTAQFQLIEQKRRSLIVLIHGPDGAGKGAVLNRLYGWLDVRKLQTLTFDMPCARDDRPAMWKYWRELPPFGQIGIMLGSWYHAPLCKRALDEMKRGDFMAALEDIQRFEAMLHAEGVSLLKIWLYLDPEEARTRLKGVTKGEWQRPVVREWEELKGSGPRKRLLAISEDAARATSTETSPWHVVPAADEEYRDAMAGSLLLEKLRSLAAEPEPAPQPLAPNPTQLPSTLPTFSILSTLDLSKSLDEDDYDRQLAQEQSRITRLTNSPRFADAGLVVAFEGSDAAGKSSTIMRLRRALDPRHFRVHPIAAPTDEERARPYLWRFWRHIPTHGRTAIFDRSWYGRVLVERVERLCGPDDWGRAYGEINDFEAQLSAANYVVVKFWLAISPQEQARRFEERETVAYKRFKLTPEDWRNREKWPLYEAAVTEMVDRTSTRIAPWTLVESEDKRYGRVKVLKTIADRLEQALG</sequence>
<proteinExistence type="predicted"/>
<dbReference type="AlphaFoldDB" id="A0A9W6CLM8"/>
<dbReference type="InterPro" id="IPR022489">
    <property type="entry name" value="PolyP_AMP_Tfrase"/>
</dbReference>
<dbReference type="Pfam" id="PF03976">
    <property type="entry name" value="PPK2"/>
    <property type="match status" value="2"/>
</dbReference>
<comment type="catalytic activity">
    <reaction evidence="2">
        <text>[phosphate](n) + ATP = [phosphate](n+1) + ADP</text>
        <dbReference type="Rhea" id="RHEA:19573"/>
        <dbReference type="Rhea" id="RHEA-COMP:9859"/>
        <dbReference type="Rhea" id="RHEA-COMP:14280"/>
        <dbReference type="ChEBI" id="CHEBI:16838"/>
        <dbReference type="ChEBI" id="CHEBI:30616"/>
        <dbReference type="ChEBI" id="CHEBI:456216"/>
    </reaction>
    <physiologicalReaction direction="right-to-left" evidence="2">
        <dbReference type="Rhea" id="RHEA:19575"/>
    </physiologicalReaction>
</comment>
<feature type="domain" description="Polyphosphate kinase-2-related" evidence="3">
    <location>
        <begin position="12"/>
        <end position="231"/>
    </location>
</feature>
<dbReference type="NCBIfam" id="TIGR03708">
    <property type="entry name" value="poly_P_AMP_trns"/>
    <property type="match status" value="1"/>
</dbReference>